<dbReference type="eggNOG" id="KOG1813">
    <property type="taxonomic scope" value="Eukaryota"/>
</dbReference>
<dbReference type="SMART" id="SM00184">
    <property type="entry name" value="RING"/>
    <property type="match status" value="1"/>
</dbReference>
<dbReference type="GeneID" id="19317285"/>
<evidence type="ECO:0000256" key="8">
    <source>
        <dbReference type="ARBA" id="ARBA00022833"/>
    </source>
</evidence>
<dbReference type="PROSITE" id="PS50103">
    <property type="entry name" value="ZF_C3H1"/>
    <property type="match status" value="1"/>
</dbReference>
<sequence length="419" mass="45084">MAETSPPSSSMATTSTQASGSSGTDVLFKKKRNGPRSLRKPDADASATVEAGSSTIIASLRTRSADRGVDGGDDDDHDDAAESAVVVKAKRKAHNPLSQSTLPSYKRLRKDGEVDDDNGDFDIELADEDAAGAGYAAKRRHVDRFGETGVTSRSKAGGGAADGVAKVREDATRHSNWDLEVDDTGKARDSGGSIGSTATKVDGKANNDDGIYRGAKGYSSFVPTRDDGTSSKMRSRGPIRMSTNVRSVTVMDYQPDICKDYKETGYCGFGDTCKFLHDRSDYLAGWELDLLPNSNSRRGRGDFASDPEDGDDSDEEDVPFACLICRQPFTDPVVTNCGHYFCSACAIKRYTKTSKCFACGAQTGGLFNSATKVLKRMEDAKKRKAEERSERRRMHGYDDGDEQRGGEAEILEGVEIGGS</sequence>
<dbReference type="InterPro" id="IPR000571">
    <property type="entry name" value="Znf_CCCH"/>
</dbReference>
<protein>
    <recommendedName>
        <fullName evidence="4 12">Pre-mRNA-splicing factor CWC24</fullName>
    </recommendedName>
</protein>
<feature type="zinc finger region" description="C3H1-type" evidence="11">
    <location>
        <begin position="252"/>
        <end position="280"/>
    </location>
</feature>
<comment type="similarity">
    <text evidence="2 12">Belongs to the CWC24 family.</text>
</comment>
<evidence type="ECO:0000313" key="17">
    <source>
        <dbReference type="Proteomes" id="UP000053664"/>
    </source>
</evidence>
<gene>
    <name evidence="16" type="ORF">PFL1_03174</name>
</gene>
<keyword evidence="5 11" id="KW-0479">Metal-binding</keyword>
<feature type="region of interest" description="Disordered" evidence="13">
    <location>
        <begin position="378"/>
        <end position="419"/>
    </location>
</feature>
<organism evidence="16 17">
    <name type="scientific">Pseudozyma flocculosa PF-1</name>
    <dbReference type="NCBI Taxonomy" id="1277687"/>
    <lineage>
        <taxon>Eukaryota</taxon>
        <taxon>Fungi</taxon>
        <taxon>Dikarya</taxon>
        <taxon>Basidiomycota</taxon>
        <taxon>Ustilaginomycotina</taxon>
        <taxon>Ustilaginomycetes</taxon>
        <taxon>Ustilaginales</taxon>
        <taxon>Ustilaginaceae</taxon>
        <taxon>Pseudozyma</taxon>
    </lineage>
</organism>
<evidence type="ECO:0000256" key="1">
    <source>
        <dbReference type="ARBA" id="ARBA00003777"/>
    </source>
</evidence>
<dbReference type="HOGENOM" id="CLU_050460_1_1_1"/>
<dbReference type="AlphaFoldDB" id="A0A061HAB4"/>
<dbReference type="PROSITE" id="PS00518">
    <property type="entry name" value="ZF_RING_1"/>
    <property type="match status" value="1"/>
</dbReference>
<feature type="region of interest" description="Disordered" evidence="13">
    <location>
        <begin position="1"/>
        <end position="113"/>
    </location>
</feature>
<dbReference type="PROSITE" id="PS50089">
    <property type="entry name" value="ZF_RING_2"/>
    <property type="match status" value="1"/>
</dbReference>
<feature type="compositionally biased region" description="Low complexity" evidence="13">
    <location>
        <begin position="1"/>
        <end position="24"/>
    </location>
</feature>
<dbReference type="SMART" id="SM00356">
    <property type="entry name" value="ZnF_C3H1"/>
    <property type="match status" value="1"/>
</dbReference>
<dbReference type="Gene3D" id="4.10.1000.10">
    <property type="entry name" value="Zinc finger, CCCH-type"/>
    <property type="match status" value="1"/>
</dbReference>
<name>A0A061HAB4_9BASI</name>
<dbReference type="PANTHER" id="PTHR12930:SF0">
    <property type="entry name" value="RING FINGER PROTEIN 113B"/>
    <property type="match status" value="1"/>
</dbReference>
<dbReference type="GO" id="GO:0006397">
    <property type="term" value="P:mRNA processing"/>
    <property type="evidence" value="ECO:0007669"/>
    <property type="project" value="UniProtKB-KW"/>
</dbReference>
<evidence type="ECO:0000313" key="16">
    <source>
        <dbReference type="EMBL" id="EPQ29419.1"/>
    </source>
</evidence>
<dbReference type="SUPFAM" id="SSF57850">
    <property type="entry name" value="RING/U-box"/>
    <property type="match status" value="1"/>
</dbReference>
<dbReference type="GO" id="GO:0008270">
    <property type="term" value="F:zinc ion binding"/>
    <property type="evidence" value="ECO:0007669"/>
    <property type="project" value="UniProtKB-KW"/>
</dbReference>
<feature type="compositionally biased region" description="Basic and acidic residues" evidence="13">
    <location>
        <begin position="378"/>
        <end position="407"/>
    </location>
</feature>
<keyword evidence="6 12" id="KW-0747">Spliceosome</keyword>
<dbReference type="Gene3D" id="3.30.40.10">
    <property type="entry name" value="Zinc/RING finger domain, C3HC4 (zinc finger)"/>
    <property type="match status" value="1"/>
</dbReference>
<dbReference type="InterPro" id="IPR036855">
    <property type="entry name" value="Znf_CCCH_sf"/>
</dbReference>
<dbReference type="EMBL" id="KE361631">
    <property type="protein sequence ID" value="EPQ29419.1"/>
    <property type="molecule type" value="Genomic_DNA"/>
</dbReference>
<keyword evidence="8 11" id="KW-0862">Zinc</keyword>
<dbReference type="SUPFAM" id="SSF90229">
    <property type="entry name" value="CCCH zinc finger"/>
    <property type="match status" value="1"/>
</dbReference>
<keyword evidence="12" id="KW-0539">Nucleus</keyword>
<dbReference type="GO" id="GO:0003677">
    <property type="term" value="F:DNA binding"/>
    <property type="evidence" value="ECO:0007669"/>
    <property type="project" value="UniProtKB-UniRule"/>
</dbReference>
<evidence type="ECO:0000256" key="11">
    <source>
        <dbReference type="PROSITE-ProRule" id="PRU00723"/>
    </source>
</evidence>
<dbReference type="OrthoDB" id="25761at2759"/>
<evidence type="ECO:0000256" key="3">
    <source>
        <dbReference type="ARBA" id="ARBA00011524"/>
    </source>
</evidence>
<evidence type="ECO:0000256" key="2">
    <source>
        <dbReference type="ARBA" id="ARBA00009161"/>
    </source>
</evidence>
<dbReference type="CDD" id="cd16539">
    <property type="entry name" value="RING-HC_RNF113A_B"/>
    <property type="match status" value="1"/>
</dbReference>
<dbReference type="GO" id="GO:0034247">
    <property type="term" value="P:snoRNA splicing"/>
    <property type="evidence" value="ECO:0007669"/>
    <property type="project" value="TreeGrafter"/>
</dbReference>
<feature type="domain" description="RING-type" evidence="14">
    <location>
        <begin position="322"/>
        <end position="359"/>
    </location>
</feature>
<feature type="region of interest" description="Disordered" evidence="13">
    <location>
        <begin position="182"/>
        <end position="201"/>
    </location>
</feature>
<evidence type="ECO:0000256" key="5">
    <source>
        <dbReference type="ARBA" id="ARBA00022723"/>
    </source>
</evidence>
<keyword evidence="7 11" id="KW-0863">Zinc-finger</keyword>
<dbReference type="InterPro" id="IPR027370">
    <property type="entry name" value="Znf-RING_euk"/>
</dbReference>
<keyword evidence="9 12" id="KW-0238">DNA-binding</keyword>
<dbReference type="InterPro" id="IPR039971">
    <property type="entry name" value="CWC24-like"/>
</dbReference>
<accession>A0A061HAB4</accession>
<dbReference type="RefSeq" id="XP_007878881.1">
    <property type="nucleotide sequence ID" value="XM_007880690.1"/>
</dbReference>
<evidence type="ECO:0000256" key="12">
    <source>
        <dbReference type="RuleBase" id="RU367110"/>
    </source>
</evidence>
<evidence type="ECO:0000259" key="14">
    <source>
        <dbReference type="PROSITE" id="PS50089"/>
    </source>
</evidence>
<evidence type="ECO:0000256" key="6">
    <source>
        <dbReference type="ARBA" id="ARBA00022728"/>
    </source>
</evidence>
<feature type="domain" description="C3H1-type" evidence="15">
    <location>
        <begin position="252"/>
        <end position="280"/>
    </location>
</feature>
<comment type="subunit">
    <text evidence="3 12">Associated with the spliceosome.</text>
</comment>
<evidence type="ECO:0000256" key="7">
    <source>
        <dbReference type="ARBA" id="ARBA00022771"/>
    </source>
</evidence>
<dbReference type="InterPro" id="IPR001841">
    <property type="entry name" value="Znf_RING"/>
</dbReference>
<reference evidence="16 17" key="1">
    <citation type="journal article" date="2013" name="Plant Cell">
        <title>The transition from a phytopathogenic smut ancestor to an anamorphic biocontrol agent deciphered by comparative whole-genome analysis.</title>
        <authorList>
            <person name="Lefebvre F."/>
            <person name="Joly D.L."/>
            <person name="Labbe C."/>
            <person name="Teichmann B."/>
            <person name="Linning R."/>
            <person name="Belzile F."/>
            <person name="Bakkeren G."/>
            <person name="Belanger R.R."/>
        </authorList>
    </citation>
    <scope>NUCLEOTIDE SEQUENCE [LARGE SCALE GENOMIC DNA]</scope>
    <source>
        <strain evidence="16 17">PF-1</strain>
    </source>
</reference>
<comment type="function">
    <text evidence="1 12">Involved in pre-mRNA splicing.</text>
</comment>
<evidence type="ECO:0000256" key="10">
    <source>
        <dbReference type="ARBA" id="ARBA00023187"/>
    </source>
</evidence>
<evidence type="ECO:0000256" key="9">
    <source>
        <dbReference type="ARBA" id="ARBA00023125"/>
    </source>
</evidence>
<evidence type="ECO:0000256" key="13">
    <source>
        <dbReference type="SAM" id="MobiDB-lite"/>
    </source>
</evidence>
<dbReference type="GO" id="GO:0005684">
    <property type="term" value="C:U2-type spliceosomal complex"/>
    <property type="evidence" value="ECO:0007669"/>
    <property type="project" value="TreeGrafter"/>
</dbReference>
<feature type="compositionally biased region" description="Acidic residues" evidence="13">
    <location>
        <begin position="71"/>
        <end position="81"/>
    </location>
</feature>
<dbReference type="Proteomes" id="UP000053664">
    <property type="component" value="Unassembled WGS sequence"/>
</dbReference>
<proteinExistence type="inferred from homology"/>
<dbReference type="PANTHER" id="PTHR12930">
    <property type="entry name" value="ZINC FINGER PROTEIN 183"/>
    <property type="match status" value="1"/>
</dbReference>
<dbReference type="InterPro" id="IPR013083">
    <property type="entry name" value="Znf_RING/FYVE/PHD"/>
</dbReference>
<keyword evidence="10 12" id="KW-0508">mRNA splicing</keyword>
<dbReference type="FunFam" id="3.30.40.10:FF:000045">
    <property type="entry name" value="RING finger protein 113A"/>
    <property type="match status" value="1"/>
</dbReference>
<dbReference type="InterPro" id="IPR017907">
    <property type="entry name" value="Znf_RING_CS"/>
</dbReference>
<feature type="compositionally biased region" description="Basic residues" evidence="13">
    <location>
        <begin position="29"/>
        <end position="38"/>
    </location>
</feature>
<evidence type="ECO:0000259" key="15">
    <source>
        <dbReference type="PROSITE" id="PS50103"/>
    </source>
</evidence>
<comment type="subcellular location">
    <subcellularLocation>
        <location evidence="12">Nucleus</location>
    </subcellularLocation>
</comment>
<dbReference type="Pfam" id="PF13445">
    <property type="entry name" value="zf-RING_UBOX"/>
    <property type="match status" value="1"/>
</dbReference>
<dbReference type="Pfam" id="PF00642">
    <property type="entry name" value="zf-CCCH"/>
    <property type="match status" value="1"/>
</dbReference>
<evidence type="ECO:0000256" key="4">
    <source>
        <dbReference type="ARBA" id="ARBA00020647"/>
    </source>
</evidence>
<dbReference type="KEGG" id="pfp:PFL1_03174"/>
<keyword evidence="12" id="KW-0507">mRNA processing</keyword>